<feature type="chain" id="PRO_5046805740" evidence="1">
    <location>
        <begin position="17"/>
        <end position="97"/>
    </location>
</feature>
<reference evidence="2 3" key="1">
    <citation type="submission" date="2023-09" db="EMBL/GenBank/DDBJ databases">
        <title>Nesidiocoris tenuis whole genome shotgun sequence.</title>
        <authorList>
            <person name="Shibata T."/>
            <person name="Shimoda M."/>
            <person name="Kobayashi T."/>
            <person name="Uehara T."/>
        </authorList>
    </citation>
    <scope>NUCLEOTIDE SEQUENCE [LARGE SCALE GENOMIC DNA]</scope>
    <source>
        <strain evidence="2 3">Japan</strain>
    </source>
</reference>
<keyword evidence="1" id="KW-0732">Signal</keyword>
<protein>
    <submittedName>
        <fullName evidence="2">Uncharacterized protein</fullName>
    </submittedName>
</protein>
<evidence type="ECO:0000313" key="3">
    <source>
        <dbReference type="Proteomes" id="UP001307889"/>
    </source>
</evidence>
<proteinExistence type="predicted"/>
<evidence type="ECO:0000256" key="1">
    <source>
        <dbReference type="SAM" id="SignalP"/>
    </source>
</evidence>
<sequence length="97" mass="11157">MLLLFGLLVSLRLIAALYITVPEEALKPHKPITTKLPPYPSIKYRTDSIKYLHTEAPAYMGLLGMEAMSPHLSRWYEKMKQIGQLGDEPSARHFFER</sequence>
<organism evidence="2 3">
    <name type="scientific">Nesidiocoris tenuis</name>
    <dbReference type="NCBI Taxonomy" id="355587"/>
    <lineage>
        <taxon>Eukaryota</taxon>
        <taxon>Metazoa</taxon>
        <taxon>Ecdysozoa</taxon>
        <taxon>Arthropoda</taxon>
        <taxon>Hexapoda</taxon>
        <taxon>Insecta</taxon>
        <taxon>Pterygota</taxon>
        <taxon>Neoptera</taxon>
        <taxon>Paraneoptera</taxon>
        <taxon>Hemiptera</taxon>
        <taxon>Heteroptera</taxon>
        <taxon>Panheteroptera</taxon>
        <taxon>Cimicomorpha</taxon>
        <taxon>Miridae</taxon>
        <taxon>Dicyphina</taxon>
        <taxon>Nesidiocoris</taxon>
    </lineage>
</organism>
<name>A0ABN7B8E8_9HEMI</name>
<keyword evidence="3" id="KW-1185">Reference proteome</keyword>
<gene>
    <name evidence="2" type="ORF">NTJ_12253</name>
</gene>
<dbReference type="EMBL" id="AP028918">
    <property type="protein sequence ID" value="BES99436.1"/>
    <property type="molecule type" value="Genomic_DNA"/>
</dbReference>
<feature type="signal peptide" evidence="1">
    <location>
        <begin position="1"/>
        <end position="16"/>
    </location>
</feature>
<dbReference type="Proteomes" id="UP001307889">
    <property type="component" value="Chromosome 10"/>
</dbReference>
<evidence type="ECO:0000313" key="2">
    <source>
        <dbReference type="EMBL" id="BES99436.1"/>
    </source>
</evidence>
<accession>A0ABN7B8E8</accession>